<feature type="domain" description="Aminopeptidase P N-terminal" evidence="10">
    <location>
        <begin position="49"/>
        <end position="202"/>
    </location>
</feature>
<dbReference type="InterPro" id="IPR029149">
    <property type="entry name" value="Creatin/AminoP/Spt16_N"/>
</dbReference>
<evidence type="ECO:0000256" key="5">
    <source>
        <dbReference type="ARBA" id="ARBA00022723"/>
    </source>
</evidence>
<evidence type="ECO:0000313" key="11">
    <source>
        <dbReference type="EMBL" id="TRW44322.1"/>
    </source>
</evidence>
<dbReference type="SUPFAM" id="SSF55920">
    <property type="entry name" value="Creatinase/aminopeptidase"/>
    <property type="match status" value="1"/>
</dbReference>
<evidence type="ECO:0000313" key="12">
    <source>
        <dbReference type="Proteomes" id="UP000318693"/>
    </source>
</evidence>
<sequence length="510" mass="55558">MSEAQNDTSEQALTERGSNRSQRPTSQAFRAFIADGWGPRPDGLPERSPAADHAAERRAAIGAQFPTDRLVVPAGQLVTRNNDNDYRFRPHSAFAHLTGMGTDEEPDAVLVLHPLDAQAGGPDVPTHEAVLYFRPRAGRDTEEFYADSRYGELWVGVRPSLAEVAAQTGLRTEHIDSLTDALAKDAGQIQLRVVRSADAAVEAQVTAVREQSGLSAGADEADTALAEALSELRLRKDPYEIAQMREAVAATARGFEDIVRNLPRAVEHPRGERVLEGVFGARAREEGNGVGYETIAAAGNHANTLHWIINDGPVRPGQLVLIDAGVEVDSLYTADVTRTIPVDGVFTAAQRKVYEAVLEAADASFARAGQPGVIFRDLHAAAMEVLATRLAEWGMLPGTAEESLDPEGQYHRRWMVHGTSHHLGLDVHDCAQARREMYLDGELTPGMIFTIEPGLYFREDDLKVPEELRGMAVRIEDDILVHADGSVENLSAALPRRPDEIEAWMAGLRG</sequence>
<dbReference type="Gene3D" id="3.40.350.10">
    <property type="entry name" value="Creatinase/prolidase N-terminal domain"/>
    <property type="match status" value="1"/>
</dbReference>
<dbReference type="Pfam" id="PF00557">
    <property type="entry name" value="Peptidase_M24"/>
    <property type="match status" value="1"/>
</dbReference>
<keyword evidence="7" id="KW-0464">Manganese</keyword>
<reference evidence="11 12" key="1">
    <citation type="submission" date="2019-07" db="EMBL/GenBank/DDBJ databases">
        <title>Georgenia wutianyii sp. nov. and Georgenia *** sp. nov. isolated from plateau pika (Ochotona curzoniae) in the Qinghai-Tibet plateau of China.</title>
        <authorList>
            <person name="Tian Z."/>
        </authorList>
    </citation>
    <scope>NUCLEOTIDE SEQUENCE [LARGE SCALE GENOMIC DNA]</scope>
    <source>
        <strain evidence="11 12">Z446</strain>
    </source>
</reference>
<keyword evidence="11" id="KW-0031">Aminopeptidase</keyword>
<dbReference type="GO" id="GO:0005829">
    <property type="term" value="C:cytosol"/>
    <property type="evidence" value="ECO:0007669"/>
    <property type="project" value="TreeGrafter"/>
</dbReference>
<feature type="compositionally biased region" description="Polar residues" evidence="9">
    <location>
        <begin position="19"/>
        <end position="28"/>
    </location>
</feature>
<name>A0A552WNI1_9MICO</name>
<accession>A0A552WNI1</accession>
<evidence type="ECO:0000256" key="9">
    <source>
        <dbReference type="SAM" id="MobiDB-lite"/>
    </source>
</evidence>
<dbReference type="PROSITE" id="PS00491">
    <property type="entry name" value="PROLINE_PEPTIDASE"/>
    <property type="match status" value="1"/>
</dbReference>
<comment type="catalytic activity">
    <reaction evidence="1">
        <text>Release of any N-terminal amino acid, including proline, that is linked to proline, even from a dipeptide or tripeptide.</text>
        <dbReference type="EC" id="3.4.11.9"/>
    </reaction>
</comment>
<dbReference type="Pfam" id="PF05195">
    <property type="entry name" value="AMP_N"/>
    <property type="match status" value="1"/>
</dbReference>
<evidence type="ECO:0000256" key="3">
    <source>
        <dbReference type="ARBA" id="ARBA00008766"/>
    </source>
</evidence>
<dbReference type="GO" id="GO:0006508">
    <property type="term" value="P:proteolysis"/>
    <property type="evidence" value="ECO:0007669"/>
    <property type="project" value="TreeGrafter"/>
</dbReference>
<dbReference type="InterPro" id="IPR007865">
    <property type="entry name" value="Aminopep_P_N"/>
</dbReference>
<evidence type="ECO:0000256" key="6">
    <source>
        <dbReference type="ARBA" id="ARBA00022801"/>
    </source>
</evidence>
<dbReference type="InterPro" id="IPR000994">
    <property type="entry name" value="Pept_M24"/>
</dbReference>
<feature type="compositionally biased region" description="Basic and acidic residues" evidence="9">
    <location>
        <begin position="43"/>
        <end position="56"/>
    </location>
</feature>
<dbReference type="CDD" id="cd01087">
    <property type="entry name" value="Prolidase"/>
    <property type="match status" value="1"/>
</dbReference>
<dbReference type="GO" id="GO:0070006">
    <property type="term" value="F:metalloaminopeptidase activity"/>
    <property type="evidence" value="ECO:0007669"/>
    <property type="project" value="InterPro"/>
</dbReference>
<evidence type="ECO:0000256" key="8">
    <source>
        <dbReference type="RuleBase" id="RU000590"/>
    </source>
</evidence>
<keyword evidence="11" id="KW-0645">Protease</keyword>
<comment type="caution">
    <text evidence="11">The sequence shown here is derived from an EMBL/GenBank/DDBJ whole genome shotgun (WGS) entry which is preliminary data.</text>
</comment>
<feature type="compositionally biased region" description="Polar residues" evidence="9">
    <location>
        <begin position="1"/>
        <end position="12"/>
    </location>
</feature>
<evidence type="ECO:0000256" key="7">
    <source>
        <dbReference type="ARBA" id="ARBA00023211"/>
    </source>
</evidence>
<comment type="similarity">
    <text evidence="3 8">Belongs to the peptidase M24B family.</text>
</comment>
<keyword evidence="5 8" id="KW-0479">Metal-binding</keyword>
<dbReference type="AlphaFoldDB" id="A0A552WNI1"/>
<dbReference type="SUPFAM" id="SSF53092">
    <property type="entry name" value="Creatinase/prolidase N-terminal domain"/>
    <property type="match status" value="1"/>
</dbReference>
<keyword evidence="12" id="KW-1185">Reference proteome</keyword>
<dbReference type="Proteomes" id="UP000318693">
    <property type="component" value="Unassembled WGS sequence"/>
</dbReference>
<comment type="cofactor">
    <cofactor evidence="2">
        <name>Mn(2+)</name>
        <dbReference type="ChEBI" id="CHEBI:29035"/>
    </cofactor>
</comment>
<dbReference type="EC" id="3.4.11.9" evidence="4"/>
<dbReference type="SMART" id="SM01011">
    <property type="entry name" value="AMP_N"/>
    <property type="match status" value="1"/>
</dbReference>
<dbReference type="Gene3D" id="3.90.230.10">
    <property type="entry name" value="Creatinase/methionine aminopeptidase superfamily"/>
    <property type="match status" value="1"/>
</dbReference>
<organism evidence="11 12">
    <name type="scientific">Georgenia yuyongxinii</name>
    <dbReference type="NCBI Taxonomy" id="2589797"/>
    <lineage>
        <taxon>Bacteria</taxon>
        <taxon>Bacillati</taxon>
        <taxon>Actinomycetota</taxon>
        <taxon>Actinomycetes</taxon>
        <taxon>Micrococcales</taxon>
        <taxon>Bogoriellaceae</taxon>
        <taxon>Georgenia</taxon>
    </lineage>
</organism>
<dbReference type="InterPro" id="IPR036005">
    <property type="entry name" value="Creatinase/aminopeptidase-like"/>
</dbReference>
<dbReference type="InterPro" id="IPR001131">
    <property type="entry name" value="Peptidase_M24B_aminopep-P_CS"/>
</dbReference>
<evidence type="ECO:0000256" key="2">
    <source>
        <dbReference type="ARBA" id="ARBA00001936"/>
    </source>
</evidence>
<evidence type="ECO:0000256" key="4">
    <source>
        <dbReference type="ARBA" id="ARBA00012574"/>
    </source>
</evidence>
<evidence type="ECO:0000256" key="1">
    <source>
        <dbReference type="ARBA" id="ARBA00001424"/>
    </source>
</evidence>
<dbReference type="InterPro" id="IPR052433">
    <property type="entry name" value="X-Pro_dipept-like"/>
</dbReference>
<proteinExistence type="inferred from homology"/>
<protein>
    <recommendedName>
        <fullName evidence="4">Xaa-Pro aminopeptidase</fullName>
        <ecNumber evidence="4">3.4.11.9</ecNumber>
    </recommendedName>
</protein>
<dbReference type="GO" id="GO:0030145">
    <property type="term" value="F:manganese ion binding"/>
    <property type="evidence" value="ECO:0007669"/>
    <property type="project" value="InterPro"/>
</dbReference>
<gene>
    <name evidence="11" type="ORF">FJ693_14145</name>
</gene>
<keyword evidence="6" id="KW-0378">Hydrolase</keyword>
<feature type="region of interest" description="Disordered" evidence="9">
    <location>
        <begin position="1"/>
        <end position="56"/>
    </location>
</feature>
<dbReference type="EMBL" id="VJXR01000047">
    <property type="protein sequence ID" value="TRW44322.1"/>
    <property type="molecule type" value="Genomic_DNA"/>
</dbReference>
<dbReference type="RefSeq" id="WP_143419118.1">
    <property type="nucleotide sequence ID" value="NZ_VJXR01000047.1"/>
</dbReference>
<dbReference type="PANTHER" id="PTHR43226:SF4">
    <property type="entry name" value="XAA-PRO AMINOPEPTIDASE 3"/>
    <property type="match status" value="1"/>
</dbReference>
<evidence type="ECO:0000259" key="10">
    <source>
        <dbReference type="SMART" id="SM01011"/>
    </source>
</evidence>
<dbReference type="PANTHER" id="PTHR43226">
    <property type="entry name" value="XAA-PRO AMINOPEPTIDASE 3"/>
    <property type="match status" value="1"/>
</dbReference>